<dbReference type="Proteomes" id="UP000016922">
    <property type="component" value="Unassembled WGS sequence"/>
</dbReference>
<dbReference type="RefSeq" id="XP_008088020.1">
    <property type="nucleotide sequence ID" value="XM_008089829.1"/>
</dbReference>
<dbReference type="GeneID" id="19470727"/>
<proteinExistence type="predicted"/>
<name>S3CGU0_GLAL2</name>
<protein>
    <submittedName>
        <fullName evidence="2">Uncharacterized protein</fullName>
    </submittedName>
</protein>
<organism evidence="2 3">
    <name type="scientific">Glarea lozoyensis (strain ATCC 20868 / MF5171)</name>
    <dbReference type="NCBI Taxonomy" id="1116229"/>
    <lineage>
        <taxon>Eukaryota</taxon>
        <taxon>Fungi</taxon>
        <taxon>Dikarya</taxon>
        <taxon>Ascomycota</taxon>
        <taxon>Pezizomycotina</taxon>
        <taxon>Leotiomycetes</taxon>
        <taxon>Helotiales</taxon>
        <taxon>Helotiaceae</taxon>
        <taxon>Glarea</taxon>
    </lineage>
</organism>
<reference evidence="2 3" key="1">
    <citation type="journal article" date="2013" name="BMC Genomics">
        <title>Genomics-driven discovery of the pneumocandin biosynthetic gene cluster in the fungus Glarea lozoyensis.</title>
        <authorList>
            <person name="Chen L."/>
            <person name="Yue Q."/>
            <person name="Zhang X."/>
            <person name="Xiang M."/>
            <person name="Wang C."/>
            <person name="Li S."/>
            <person name="Che Y."/>
            <person name="Ortiz-Lopez F.J."/>
            <person name="Bills G.F."/>
            <person name="Liu X."/>
            <person name="An Z."/>
        </authorList>
    </citation>
    <scope>NUCLEOTIDE SEQUENCE [LARGE SCALE GENOMIC DNA]</scope>
    <source>
        <strain evidence="3">ATCC 20868 / MF5171</strain>
    </source>
</reference>
<dbReference type="HOGENOM" id="CLU_1441179_0_0_1"/>
<dbReference type="EMBL" id="KE145372">
    <property type="protein sequence ID" value="EPE25105.1"/>
    <property type="molecule type" value="Genomic_DNA"/>
</dbReference>
<keyword evidence="3" id="KW-1185">Reference proteome</keyword>
<dbReference type="KEGG" id="glz:GLAREA_11686"/>
<accession>S3CGU0</accession>
<dbReference type="AlphaFoldDB" id="S3CGU0"/>
<gene>
    <name evidence="2" type="ORF">GLAREA_11686</name>
</gene>
<evidence type="ECO:0000256" key="1">
    <source>
        <dbReference type="SAM" id="MobiDB-lite"/>
    </source>
</evidence>
<sequence length="188" mass="21789">MSQETLNLDISARVKLARDAFIQQGSKVKTMEKQQSELSSAIEHEQERLTELYNKWSAEQKQVAVYLAIKEKRKKEDKRRSFLLKEISKLEIETEALNKRLLHNRETLSRYKEESEKLGNDIRAGFNTINSSTAGIDKETGDLDVTGWFQPALKYDTQSLKRSHSEFSETQLHSSNKKRKELKLEGEV</sequence>
<evidence type="ECO:0000313" key="3">
    <source>
        <dbReference type="Proteomes" id="UP000016922"/>
    </source>
</evidence>
<evidence type="ECO:0000313" key="2">
    <source>
        <dbReference type="EMBL" id="EPE25105.1"/>
    </source>
</evidence>
<feature type="region of interest" description="Disordered" evidence="1">
    <location>
        <begin position="164"/>
        <end position="188"/>
    </location>
</feature>